<organism evidence="8 9">
    <name type="scientific">Actinomyces slackii</name>
    <dbReference type="NCBI Taxonomy" id="52774"/>
    <lineage>
        <taxon>Bacteria</taxon>
        <taxon>Bacillati</taxon>
        <taxon>Actinomycetota</taxon>
        <taxon>Actinomycetes</taxon>
        <taxon>Actinomycetales</taxon>
        <taxon>Actinomycetaceae</taxon>
        <taxon>Actinomyces</taxon>
    </lineage>
</organism>
<evidence type="ECO:0000313" key="8">
    <source>
        <dbReference type="EMBL" id="VEG75872.1"/>
    </source>
</evidence>
<dbReference type="SMART" id="SM00701">
    <property type="entry name" value="PGRP"/>
    <property type="match status" value="1"/>
</dbReference>
<dbReference type="EC" id="3.5.1.28" evidence="8"/>
<keyword evidence="2" id="KW-0677">Repeat</keyword>
<dbReference type="Proteomes" id="UP000276899">
    <property type="component" value="Chromosome"/>
</dbReference>
<feature type="repeat" description="Cell wall-binding" evidence="3">
    <location>
        <begin position="639"/>
        <end position="658"/>
    </location>
</feature>
<comment type="similarity">
    <text evidence="1">Belongs to the N-acetylmuramoyl-L-alanine amidase 2 family.</text>
</comment>
<feature type="repeat" description="Cell wall-binding" evidence="3">
    <location>
        <begin position="599"/>
        <end position="618"/>
    </location>
</feature>
<dbReference type="GO" id="GO:0009253">
    <property type="term" value="P:peptidoglycan catabolic process"/>
    <property type="evidence" value="ECO:0007669"/>
    <property type="project" value="InterPro"/>
</dbReference>
<dbReference type="SUPFAM" id="SSF69360">
    <property type="entry name" value="Cell wall binding repeat"/>
    <property type="match status" value="1"/>
</dbReference>
<dbReference type="GO" id="GO:0004040">
    <property type="term" value="F:amidase activity"/>
    <property type="evidence" value="ECO:0007669"/>
    <property type="project" value="InterPro"/>
</dbReference>
<evidence type="ECO:0000256" key="1">
    <source>
        <dbReference type="ARBA" id="ARBA00007553"/>
    </source>
</evidence>
<dbReference type="CDD" id="cd06583">
    <property type="entry name" value="PGRP"/>
    <property type="match status" value="1"/>
</dbReference>
<dbReference type="InterPro" id="IPR006619">
    <property type="entry name" value="PGRP_domain_met/bac"/>
</dbReference>
<dbReference type="KEGG" id="asla:NCTC11923_02550"/>
<proteinExistence type="inferred from homology"/>
<dbReference type="EMBL" id="LR134363">
    <property type="protein sequence ID" value="VEG75872.1"/>
    <property type="molecule type" value="Genomic_DNA"/>
</dbReference>
<feature type="repeat" description="Cell wall-binding" evidence="3">
    <location>
        <begin position="579"/>
        <end position="598"/>
    </location>
</feature>
<feature type="compositionally biased region" description="Acidic residues" evidence="4">
    <location>
        <begin position="71"/>
        <end position="83"/>
    </location>
</feature>
<dbReference type="RefSeq" id="WP_126412381.1">
    <property type="nucleotide sequence ID" value="NZ_CBCRWE010000060.1"/>
</dbReference>
<feature type="repeat" description="Cell wall-binding" evidence="3">
    <location>
        <begin position="659"/>
        <end position="678"/>
    </location>
</feature>
<evidence type="ECO:0000256" key="2">
    <source>
        <dbReference type="ARBA" id="ARBA00022737"/>
    </source>
</evidence>
<evidence type="ECO:0000256" key="4">
    <source>
        <dbReference type="SAM" id="MobiDB-lite"/>
    </source>
</evidence>
<feature type="repeat" description="Cell wall-binding" evidence="3">
    <location>
        <begin position="619"/>
        <end position="638"/>
    </location>
</feature>
<dbReference type="Gene3D" id="3.40.80.10">
    <property type="entry name" value="Peptidoglycan recognition protein-like"/>
    <property type="match status" value="1"/>
</dbReference>
<dbReference type="InterPro" id="IPR002901">
    <property type="entry name" value="MGlyc_endo_b_GlcNAc-like_dom"/>
</dbReference>
<dbReference type="PANTHER" id="PTHR11022:SF41">
    <property type="entry name" value="PEPTIDOGLYCAN-RECOGNITION PROTEIN LC-RELATED"/>
    <property type="match status" value="1"/>
</dbReference>
<name>A0A448KG47_9ACTO</name>
<dbReference type="SUPFAM" id="SSF55846">
    <property type="entry name" value="N-acetylmuramoyl-L-alanine amidase-like"/>
    <property type="match status" value="1"/>
</dbReference>
<accession>A0A448KG47</accession>
<feature type="chain" id="PRO_5019076316" evidence="5">
    <location>
        <begin position="27"/>
        <end position="927"/>
    </location>
</feature>
<feature type="signal peptide" evidence="5">
    <location>
        <begin position="1"/>
        <end position="26"/>
    </location>
</feature>
<feature type="domain" description="Peptidoglycan recognition protein family" evidence="7">
    <location>
        <begin position="319"/>
        <end position="472"/>
    </location>
</feature>
<dbReference type="PROSITE" id="PS51170">
    <property type="entry name" value="CW"/>
    <property type="match status" value="7"/>
</dbReference>
<dbReference type="GO" id="GO:0008270">
    <property type="term" value="F:zinc ion binding"/>
    <property type="evidence" value="ECO:0007669"/>
    <property type="project" value="InterPro"/>
</dbReference>
<sequence>MSATRLLGAAVAVPLLLLGIIPTASAEPDSSEDPAPVQRLSLTTPSGQATDAGRSGLDDAAEQDGAQGAENEAEGQADQDGAEEAGKAEGAEGAGGTGGTAEQAGAGSGPTIRTIADTEVHDQDDLVAEAAILTDPLEVNAFVVAGFTWSGELPQGAQIYLRMREQGSWSPWYPAETADGSDEATSGTAEIITGGADAVQASVVSDADALPADLHLELVPAQPEGAQELDPASLPTVEAEPTEITEVTGASIGSQAQPLPLAELPDWATARTAPAQPADQAPAGQAPVVTTAAQTGAGSAPSGVATGLPVKTWANGLPVGVTTRAEWGANEANMSWSPSYVSASHVVVHHTAGGNSYTAAQSPSIVRGIYHYHAVTLGWGDIGYNFLIDKYGQVFEGRSGSTRAGAGQMVIGGHARGANTGTMGLSMMGDYSNVTPSSTQIDAVGKMAGWFLGRAGVSNASGSASFTIRTTDKYQAGTTLSLPRIIGHRDVGATACPGARGYASLGTIRSIAQNQLQGASRWVNSGGKWYYQDAKGNKATGWISHSGSWYYLGSDGAMVTGWAKVGGSWYYLSSSGAMVTGWAKVGGSWYYLASSGAMVTGWAKVGGTWYHLGSSGAMTTGWLKVGGSWYYLSSSGAMVTGWAKVGGTWYHFGSSGAMTTGWLKDGGSWYYLSSSGAMVTGTVSIGGVRHSFNSSGVWTGQVAQAAQARQAAQTAQASQVRDGWTQEGNNMVLRKNGAVVETQALRPIMSGPTASRATVINKMVSVYASSGRSYPSGVMGRGGAPTPTAFFTMVYDEAVAEGVSPELLFAQVVKETGWLQFTGDVKASQFNFGGIGATGGGVAGHSFKDVRTGLRAQVQHLRAYGDAKASAATLKNPVVDPRFSYVRKGSARHIQHLGIQENPSGGGWAASRHYGIELVQFMTRHFG</sequence>
<evidence type="ECO:0000313" key="9">
    <source>
        <dbReference type="Proteomes" id="UP000276899"/>
    </source>
</evidence>
<evidence type="ECO:0000256" key="3">
    <source>
        <dbReference type="PROSITE-ProRule" id="PRU00591"/>
    </source>
</evidence>
<feature type="region of interest" description="Disordered" evidence="4">
    <location>
        <begin position="25"/>
        <end position="111"/>
    </location>
</feature>
<protein>
    <submittedName>
        <fullName evidence="8">Autolysin</fullName>
        <ecNumber evidence="8">3.5.1.28</ecNumber>
    </submittedName>
</protein>
<dbReference type="STRING" id="1278298.GCA_000428685_00910"/>
<dbReference type="Pfam" id="PF01832">
    <property type="entry name" value="Glucosaminidase"/>
    <property type="match status" value="1"/>
</dbReference>
<dbReference type="GO" id="GO:0008745">
    <property type="term" value="F:N-acetylmuramoyl-L-alanine amidase activity"/>
    <property type="evidence" value="ECO:0007669"/>
    <property type="project" value="UniProtKB-EC"/>
</dbReference>
<gene>
    <name evidence="8" type="primary">lytA</name>
    <name evidence="8" type="ORF">NCTC11923_02550</name>
</gene>
<feature type="compositionally biased region" description="Polar residues" evidence="4">
    <location>
        <begin position="40"/>
        <end position="49"/>
    </location>
</feature>
<dbReference type="Gene3D" id="2.10.270.10">
    <property type="entry name" value="Cholin Binding"/>
    <property type="match status" value="1"/>
</dbReference>
<keyword evidence="5" id="KW-0732">Signal</keyword>
<dbReference type="InterPro" id="IPR002502">
    <property type="entry name" value="Amidase_domain"/>
</dbReference>
<reference evidence="8 9" key="1">
    <citation type="submission" date="2018-12" db="EMBL/GenBank/DDBJ databases">
        <authorList>
            <consortium name="Pathogen Informatics"/>
        </authorList>
    </citation>
    <scope>NUCLEOTIDE SEQUENCE [LARGE SCALE GENOMIC DNA]</scope>
    <source>
        <strain evidence="8 9">NCTC11923</strain>
    </source>
</reference>
<dbReference type="SMART" id="SM00644">
    <property type="entry name" value="Ami_2"/>
    <property type="match status" value="1"/>
</dbReference>
<dbReference type="Pfam" id="PF01473">
    <property type="entry name" value="Choline_bind_1"/>
    <property type="match status" value="3"/>
</dbReference>
<evidence type="ECO:0000259" key="7">
    <source>
        <dbReference type="SMART" id="SM00701"/>
    </source>
</evidence>
<feature type="domain" description="N-acetylmuramoyl-L-alanine amidase" evidence="6">
    <location>
        <begin position="335"/>
        <end position="498"/>
    </location>
</feature>
<dbReference type="AlphaFoldDB" id="A0A448KG47"/>
<dbReference type="InterPro" id="IPR015510">
    <property type="entry name" value="PGRP"/>
</dbReference>
<dbReference type="Pfam" id="PF01510">
    <property type="entry name" value="Amidase_2"/>
    <property type="match status" value="1"/>
</dbReference>
<feature type="repeat" description="Cell wall-binding" evidence="3">
    <location>
        <begin position="539"/>
        <end position="558"/>
    </location>
</feature>
<dbReference type="Gene3D" id="2.10.270.20">
    <property type="match status" value="1"/>
</dbReference>
<evidence type="ECO:0000259" key="6">
    <source>
        <dbReference type="SMART" id="SM00644"/>
    </source>
</evidence>
<keyword evidence="8" id="KW-0378">Hydrolase</keyword>
<dbReference type="PANTHER" id="PTHR11022">
    <property type="entry name" value="PEPTIDOGLYCAN RECOGNITION PROTEIN"/>
    <property type="match status" value="1"/>
</dbReference>
<feature type="repeat" description="Cell wall-binding" evidence="3">
    <location>
        <begin position="559"/>
        <end position="578"/>
    </location>
</feature>
<keyword evidence="9" id="KW-1185">Reference proteome</keyword>
<evidence type="ECO:0000256" key="5">
    <source>
        <dbReference type="SAM" id="SignalP"/>
    </source>
</evidence>
<dbReference type="Pfam" id="PF19127">
    <property type="entry name" value="Choline_bind_3"/>
    <property type="match status" value="2"/>
</dbReference>
<dbReference type="InterPro" id="IPR018337">
    <property type="entry name" value="Cell_wall/Cho-bd_repeat"/>
</dbReference>
<dbReference type="InterPro" id="IPR036505">
    <property type="entry name" value="Amidase/PGRP_sf"/>
</dbReference>